<keyword evidence="1 7" id="KW-1003">Cell membrane</keyword>
<evidence type="ECO:0000256" key="1">
    <source>
        <dbReference type="ARBA" id="ARBA00022475"/>
    </source>
</evidence>
<evidence type="ECO:0000256" key="6">
    <source>
        <dbReference type="ARBA" id="ARBA00037937"/>
    </source>
</evidence>
<gene>
    <name evidence="8" type="primary">fliO</name>
    <name evidence="8" type="ORF">H0484_03540</name>
</gene>
<reference evidence="8 9" key="1">
    <citation type="submission" date="2020-07" db="EMBL/GenBank/DDBJ databases">
        <title>Pusillimonas sp. nov., isolated from poultry manure in Taiwan.</title>
        <authorList>
            <person name="Lin S.-Y."/>
            <person name="Tang Y.-S."/>
            <person name="Young C.-C."/>
        </authorList>
    </citation>
    <scope>NUCLEOTIDE SEQUENCE [LARGE SCALE GENOMIC DNA]</scope>
    <source>
        <strain evidence="8 9">CC-YST705</strain>
    </source>
</reference>
<evidence type="ECO:0000256" key="7">
    <source>
        <dbReference type="RuleBase" id="RU362064"/>
    </source>
</evidence>
<dbReference type="InterPro" id="IPR022781">
    <property type="entry name" value="Flagellar_biosynth_FliO"/>
</dbReference>
<dbReference type="PANTHER" id="PTHR38766:SF1">
    <property type="entry name" value="FLAGELLAR PROTEIN FLIO"/>
    <property type="match status" value="1"/>
</dbReference>
<evidence type="ECO:0000256" key="3">
    <source>
        <dbReference type="ARBA" id="ARBA00022989"/>
    </source>
</evidence>
<accession>A0ABS8C9Z0</accession>
<keyword evidence="5 7" id="KW-0975">Bacterial flagellum</keyword>
<comment type="caution">
    <text evidence="8">The sequence shown here is derived from an EMBL/GenBank/DDBJ whole genome shotgun (WGS) entry which is preliminary data.</text>
</comment>
<dbReference type="EMBL" id="JACDXW010000002">
    <property type="protein sequence ID" value="MCB5362828.1"/>
    <property type="molecule type" value="Genomic_DNA"/>
</dbReference>
<keyword evidence="8" id="KW-0969">Cilium</keyword>
<name>A0ABS8C9Z0_9BURK</name>
<evidence type="ECO:0000256" key="2">
    <source>
        <dbReference type="ARBA" id="ARBA00022692"/>
    </source>
</evidence>
<dbReference type="PANTHER" id="PTHR38766">
    <property type="entry name" value="FLAGELLAR PROTEIN FLIO"/>
    <property type="match status" value="1"/>
</dbReference>
<dbReference type="InterPro" id="IPR052205">
    <property type="entry name" value="FliO/MopB"/>
</dbReference>
<keyword evidence="9" id="KW-1185">Reference proteome</keyword>
<evidence type="ECO:0000256" key="4">
    <source>
        <dbReference type="ARBA" id="ARBA00023136"/>
    </source>
</evidence>
<proteinExistence type="inferred from homology"/>
<protein>
    <recommendedName>
        <fullName evidence="7">Flagellar protein</fullName>
    </recommendedName>
</protein>
<keyword evidence="3 7" id="KW-1133">Transmembrane helix</keyword>
<keyword evidence="2 7" id="KW-0812">Transmembrane</keyword>
<keyword evidence="4 7" id="KW-0472">Membrane</keyword>
<dbReference type="RefSeq" id="WP_226953071.1">
    <property type="nucleotide sequence ID" value="NZ_JACDXW010000002.1"/>
</dbReference>
<comment type="similarity">
    <text evidence="6 7">Belongs to the FliO/MopB family.</text>
</comment>
<comment type="subcellular location">
    <subcellularLocation>
        <location evidence="7">Cell membrane</location>
    </subcellularLocation>
    <subcellularLocation>
        <location evidence="7">Bacterial flagellum basal body</location>
    </subcellularLocation>
</comment>
<dbReference type="Proteomes" id="UP000776983">
    <property type="component" value="Unassembled WGS sequence"/>
</dbReference>
<dbReference type="Pfam" id="PF04347">
    <property type="entry name" value="FliO"/>
    <property type="match status" value="1"/>
</dbReference>
<keyword evidence="8" id="KW-0282">Flagellum</keyword>
<evidence type="ECO:0000313" key="9">
    <source>
        <dbReference type="Proteomes" id="UP000776983"/>
    </source>
</evidence>
<dbReference type="NCBIfam" id="TIGR03500">
    <property type="entry name" value="FliO_TIGR"/>
    <property type="match status" value="1"/>
</dbReference>
<keyword evidence="8" id="KW-0966">Cell projection</keyword>
<feature type="transmembrane region" description="Helical" evidence="7">
    <location>
        <begin position="6"/>
        <end position="27"/>
    </location>
</feature>
<evidence type="ECO:0000256" key="5">
    <source>
        <dbReference type="ARBA" id="ARBA00023143"/>
    </source>
</evidence>
<evidence type="ECO:0000313" key="8">
    <source>
        <dbReference type="EMBL" id="MCB5362828.1"/>
    </source>
</evidence>
<sequence length="110" mass="11885">MEAAELLRVALSLLVIIGLLLASAWILRRTQGRRRPQGQRITLLDAQPLGPPRTHIAVVRVDQTTLVLGITPQQVNLLHSSPAAPTDIQNAPQTQGFSAALAQTLARVRS</sequence>
<organism evidence="8 9">
    <name type="scientific">Mesopusillimonas faecipullorum</name>
    <dbReference type="NCBI Taxonomy" id="2755040"/>
    <lineage>
        <taxon>Bacteria</taxon>
        <taxon>Pseudomonadati</taxon>
        <taxon>Pseudomonadota</taxon>
        <taxon>Betaproteobacteria</taxon>
        <taxon>Burkholderiales</taxon>
        <taxon>Alcaligenaceae</taxon>
        <taxon>Mesopusillimonas</taxon>
    </lineage>
</organism>